<accession>A0AAV9EF22</accession>
<reference evidence="1" key="2">
    <citation type="submission" date="2023-06" db="EMBL/GenBank/DDBJ databases">
        <authorList>
            <person name="Ma L."/>
            <person name="Liu K.-W."/>
            <person name="Li Z."/>
            <person name="Hsiao Y.-Y."/>
            <person name="Qi Y."/>
            <person name="Fu T."/>
            <person name="Tang G."/>
            <person name="Zhang D."/>
            <person name="Sun W.-H."/>
            <person name="Liu D.-K."/>
            <person name="Li Y."/>
            <person name="Chen G.-Z."/>
            <person name="Liu X.-D."/>
            <person name="Liao X.-Y."/>
            <person name="Jiang Y.-T."/>
            <person name="Yu X."/>
            <person name="Hao Y."/>
            <person name="Huang J."/>
            <person name="Zhao X.-W."/>
            <person name="Ke S."/>
            <person name="Chen Y.-Y."/>
            <person name="Wu W.-L."/>
            <person name="Hsu J.-L."/>
            <person name="Lin Y.-F."/>
            <person name="Huang M.-D."/>
            <person name="Li C.-Y."/>
            <person name="Huang L."/>
            <person name="Wang Z.-W."/>
            <person name="Zhao X."/>
            <person name="Zhong W.-Y."/>
            <person name="Peng D.-H."/>
            <person name="Ahmad S."/>
            <person name="Lan S."/>
            <person name="Zhang J.-S."/>
            <person name="Tsai W.-C."/>
            <person name="Van De Peer Y."/>
            <person name="Liu Z.-J."/>
        </authorList>
    </citation>
    <scope>NUCLEOTIDE SEQUENCE</scope>
    <source>
        <strain evidence="1">CP</strain>
        <tissue evidence="1">Leaves</tissue>
    </source>
</reference>
<dbReference type="AlphaFoldDB" id="A0AAV9EF22"/>
<evidence type="ECO:0000313" key="2">
    <source>
        <dbReference type="Proteomes" id="UP001180020"/>
    </source>
</evidence>
<reference evidence="1" key="1">
    <citation type="journal article" date="2023" name="Nat. Commun.">
        <title>Diploid and tetraploid genomes of Acorus and the evolution of monocots.</title>
        <authorList>
            <person name="Ma L."/>
            <person name="Liu K.W."/>
            <person name="Li Z."/>
            <person name="Hsiao Y.Y."/>
            <person name="Qi Y."/>
            <person name="Fu T."/>
            <person name="Tang G.D."/>
            <person name="Zhang D."/>
            <person name="Sun W.H."/>
            <person name="Liu D.K."/>
            <person name="Li Y."/>
            <person name="Chen G.Z."/>
            <person name="Liu X.D."/>
            <person name="Liao X.Y."/>
            <person name="Jiang Y.T."/>
            <person name="Yu X."/>
            <person name="Hao Y."/>
            <person name="Huang J."/>
            <person name="Zhao X.W."/>
            <person name="Ke S."/>
            <person name="Chen Y.Y."/>
            <person name="Wu W.L."/>
            <person name="Hsu J.L."/>
            <person name="Lin Y.F."/>
            <person name="Huang M.D."/>
            <person name="Li C.Y."/>
            <person name="Huang L."/>
            <person name="Wang Z.W."/>
            <person name="Zhao X."/>
            <person name="Zhong W.Y."/>
            <person name="Peng D.H."/>
            <person name="Ahmad S."/>
            <person name="Lan S."/>
            <person name="Zhang J.S."/>
            <person name="Tsai W.C."/>
            <person name="Van de Peer Y."/>
            <person name="Liu Z.J."/>
        </authorList>
    </citation>
    <scope>NUCLEOTIDE SEQUENCE</scope>
    <source>
        <strain evidence="1">CP</strain>
    </source>
</reference>
<organism evidence="1 2">
    <name type="scientific">Acorus calamus</name>
    <name type="common">Sweet flag</name>
    <dbReference type="NCBI Taxonomy" id="4465"/>
    <lineage>
        <taxon>Eukaryota</taxon>
        <taxon>Viridiplantae</taxon>
        <taxon>Streptophyta</taxon>
        <taxon>Embryophyta</taxon>
        <taxon>Tracheophyta</taxon>
        <taxon>Spermatophyta</taxon>
        <taxon>Magnoliopsida</taxon>
        <taxon>Liliopsida</taxon>
        <taxon>Acoraceae</taxon>
        <taxon>Acorus</taxon>
    </lineage>
</organism>
<dbReference type="Proteomes" id="UP001180020">
    <property type="component" value="Unassembled WGS sequence"/>
</dbReference>
<comment type="caution">
    <text evidence="1">The sequence shown here is derived from an EMBL/GenBank/DDBJ whole genome shotgun (WGS) entry which is preliminary data.</text>
</comment>
<sequence length="64" mass="7299">MKRIIRDVIRGLGHAHSLGITHGLLDENDIDGIFTTIFDSDKEFFEKNLVIKHLQVGWLAVELL</sequence>
<keyword evidence="2" id="KW-1185">Reference proteome</keyword>
<gene>
    <name evidence="1" type="ORF">QJS10_CPA08g00994</name>
</gene>
<proteinExistence type="predicted"/>
<evidence type="ECO:0000313" key="1">
    <source>
        <dbReference type="EMBL" id="KAK1310973.1"/>
    </source>
</evidence>
<protein>
    <submittedName>
        <fullName evidence="1">Uncharacterized protein</fullName>
    </submittedName>
</protein>
<dbReference type="EMBL" id="JAUJYO010000008">
    <property type="protein sequence ID" value="KAK1310973.1"/>
    <property type="molecule type" value="Genomic_DNA"/>
</dbReference>
<name>A0AAV9EF22_ACOCL</name>